<evidence type="ECO:0000256" key="3">
    <source>
        <dbReference type="ARBA" id="ARBA00019884"/>
    </source>
</evidence>
<organism evidence="13 15">
    <name type="scientific">Candida glabrata</name>
    <name type="common">Yeast</name>
    <name type="synonym">Torulopsis glabrata</name>
    <dbReference type="NCBI Taxonomy" id="5478"/>
    <lineage>
        <taxon>Eukaryota</taxon>
        <taxon>Fungi</taxon>
        <taxon>Dikarya</taxon>
        <taxon>Ascomycota</taxon>
        <taxon>Saccharomycotina</taxon>
        <taxon>Saccharomycetes</taxon>
        <taxon>Saccharomycetales</taxon>
        <taxon>Saccharomycetaceae</taxon>
        <taxon>Nakaseomyces</taxon>
    </lineage>
</organism>
<dbReference type="VEuPathDB" id="FungiDB:CAGL0C00583g"/>
<dbReference type="GO" id="GO:0005789">
    <property type="term" value="C:endoplasmic reticulum membrane"/>
    <property type="evidence" value="ECO:0007669"/>
    <property type="project" value="UniProtKB-SubCell"/>
</dbReference>
<dbReference type="AlphaFoldDB" id="A0A0W0C748"/>
<dbReference type="GO" id="GO:0048309">
    <property type="term" value="P:endoplasmic reticulum inheritance"/>
    <property type="evidence" value="ECO:0007669"/>
    <property type="project" value="InterPro"/>
</dbReference>
<evidence type="ECO:0000256" key="5">
    <source>
        <dbReference type="ARBA" id="ARBA00022816"/>
    </source>
</evidence>
<feature type="region of interest" description="Disordered" evidence="12">
    <location>
        <begin position="21"/>
        <end position="53"/>
    </location>
</feature>
<comment type="caution">
    <text evidence="13">The sequence shown here is derived from an EMBL/GenBank/DDBJ whole genome shotgun (WGS) entry which is preliminary data.</text>
</comment>
<dbReference type="EMBL" id="LLZZ01000002">
    <property type="protein sequence ID" value="KTB14172.1"/>
    <property type="molecule type" value="Genomic_DNA"/>
</dbReference>
<evidence type="ECO:0000313" key="14">
    <source>
        <dbReference type="EMBL" id="KTB14172.1"/>
    </source>
</evidence>
<comment type="similarity">
    <text evidence="2 11">Belongs to the SHE3 family.</text>
</comment>
<evidence type="ECO:0000313" key="13">
    <source>
        <dbReference type="EMBL" id="KTA95471.1"/>
    </source>
</evidence>
<evidence type="ECO:0000256" key="6">
    <source>
        <dbReference type="ARBA" id="ARBA00022824"/>
    </source>
</evidence>
<keyword evidence="5 11" id="KW-0509">mRNA transport</keyword>
<evidence type="ECO:0000256" key="1">
    <source>
        <dbReference type="ARBA" id="ARBA00004406"/>
    </source>
</evidence>
<feature type="coiled-coil region" evidence="11">
    <location>
        <begin position="147"/>
        <end position="181"/>
    </location>
</feature>
<keyword evidence="7 11" id="KW-0694">RNA-binding</keyword>
<evidence type="ECO:0000256" key="12">
    <source>
        <dbReference type="SAM" id="MobiDB-lite"/>
    </source>
</evidence>
<dbReference type="InterPro" id="IPR031398">
    <property type="entry name" value="She3"/>
</dbReference>
<dbReference type="Pfam" id="PF17078">
    <property type="entry name" value="SHE3"/>
    <property type="match status" value="1"/>
</dbReference>
<keyword evidence="6 11" id="KW-0256">Endoplasmic reticulum</keyword>
<proteinExistence type="inferred from homology"/>
<evidence type="ECO:0000256" key="2">
    <source>
        <dbReference type="ARBA" id="ARBA00008123"/>
    </source>
</evidence>
<comment type="subcellular location">
    <subcellularLocation>
        <location evidence="1 11">Endoplasmic reticulum membrane</location>
        <topology evidence="1 11">Peripheral membrane protein</topology>
    </subcellularLocation>
</comment>
<dbReference type="GO" id="GO:0051028">
    <property type="term" value="P:mRNA transport"/>
    <property type="evidence" value="ECO:0007669"/>
    <property type="project" value="UniProtKB-UniRule"/>
</dbReference>
<name>A0A0W0C748_CANGB</name>
<evidence type="ECO:0000256" key="8">
    <source>
        <dbReference type="ARBA" id="ARBA00023054"/>
    </source>
</evidence>
<evidence type="ECO:0000256" key="11">
    <source>
        <dbReference type="RuleBase" id="RU362142"/>
    </source>
</evidence>
<evidence type="ECO:0000256" key="4">
    <source>
        <dbReference type="ARBA" id="ARBA00022448"/>
    </source>
</evidence>
<dbReference type="VEuPathDB" id="FungiDB:GVI51_C00407"/>
<evidence type="ECO:0000313" key="15">
    <source>
        <dbReference type="Proteomes" id="UP000054886"/>
    </source>
</evidence>
<evidence type="ECO:0000256" key="9">
    <source>
        <dbReference type="ARBA" id="ARBA00023136"/>
    </source>
</evidence>
<dbReference type="GO" id="GO:0003723">
    <property type="term" value="F:RNA binding"/>
    <property type="evidence" value="ECO:0007669"/>
    <property type="project" value="UniProtKB-KW"/>
</dbReference>
<keyword evidence="9 11" id="KW-0472">Membrane</keyword>
<comment type="function">
    <text evidence="10">RNA-binding protein that binds specific mRNAs including the ASH1 mRNA, coding for a repressor of the HO endonuclease. Part of the mRNA localization machinery that restricts accumulation of certain proteins to the bud and in the daughter cell. Required for the delivery of cortical endoplasmic reticulum into the emerging bud.</text>
</comment>
<feature type="region of interest" description="Disordered" evidence="12">
    <location>
        <begin position="367"/>
        <end position="390"/>
    </location>
</feature>
<dbReference type="EMBL" id="LLZZ01000184">
    <property type="protein sequence ID" value="KTA95471.1"/>
    <property type="molecule type" value="Genomic_DNA"/>
</dbReference>
<sequence length="390" mass="43626">MAENTSPTKLGQQYNLHVMNMQSPNRFDFENEDTRNSTSGSVYGTDNERDIWSANARGTPLSFSSSGNNDGDSAKADASTLPSASFGGGGSNISSKVIESLNVQVDTLSNTNLQLTSQYQEVLKKLQDAVDREAEWSETVSKLQVHNREINTALEDKTAELKECDNNLLAIKKEYEQITTENSKLASDYKELSKSLGSLRGQYAKSKIRKNILQSLQEEYKQACNDEIESVRNNLDMVESKIGHYNSDEKQKLDDILDAHSVLEKEVTSRKLENETAIEELETKWNDLSTKVHLESITGHYSSFKSELAELCEKMDIPVKQFPQTTRNRTPNMVMERSRFRKPTPDASKRASFYGITSPMLQQGFKIPDVASSSAGKPKNSVLPGVKSKR</sequence>
<keyword evidence="8 11" id="KW-0175">Coiled coil</keyword>
<evidence type="ECO:0000256" key="7">
    <source>
        <dbReference type="ARBA" id="ARBA00022884"/>
    </source>
</evidence>
<dbReference type="VEuPathDB" id="FungiDB:GWK60_C00407"/>
<evidence type="ECO:0000256" key="10">
    <source>
        <dbReference type="ARBA" id="ARBA00024975"/>
    </source>
</evidence>
<dbReference type="Proteomes" id="UP000054886">
    <property type="component" value="Unassembled WGS sequence"/>
</dbReference>
<keyword evidence="4 11" id="KW-0813">Transport</keyword>
<accession>A0A0W0C748</accession>
<dbReference type="VEuPathDB" id="FungiDB:B1J91_C00583g"/>
<reference evidence="13 15" key="1">
    <citation type="submission" date="2015-10" db="EMBL/GenBank/DDBJ databases">
        <title>Draft genomes sequences of Candida glabrata isolates 1A, 1B, 2A, 2B, 3A and 3B.</title>
        <authorList>
            <person name="Haavelsrud O.E."/>
            <person name="Gaustad P."/>
        </authorList>
    </citation>
    <scope>NUCLEOTIDE SEQUENCE [LARGE SCALE GENOMIC DNA]</scope>
    <source>
        <strain evidence="13">910700640</strain>
    </source>
</reference>
<protein>
    <recommendedName>
        <fullName evidence="3 11">SWI5-dependent HO expression protein 3</fullName>
    </recommendedName>
</protein>
<gene>
    <name evidence="11" type="primary">SHE3</name>
    <name evidence="13" type="ORF">AO440_000394</name>
    <name evidence="14" type="ORF">AO440_005661</name>
</gene>